<dbReference type="EMBL" id="BAYX01000012">
    <property type="protein sequence ID" value="GAJ95491.1"/>
    <property type="molecule type" value="Genomic_DNA"/>
</dbReference>
<proteinExistence type="predicted"/>
<sequence length="58" mass="6694">MPPETGIPIGVLGHAVQKRNRTAFEDEARGRFAILYFRYELEMSGLCFHHAFGEWARI</sequence>
<comment type="caution">
    <text evidence="1">The sequence shown here is derived from an EMBL/GenBank/DDBJ whole genome shotgun (WGS) entry which is preliminary data.</text>
</comment>
<accession>A0AA87Q4P9</accession>
<dbReference type="Proteomes" id="UP000026941">
    <property type="component" value="Unassembled WGS sequence"/>
</dbReference>
<gene>
    <name evidence="1" type="ORF">RRH01S_12_00480</name>
</gene>
<name>A0AA87Q4P9_RHIRH</name>
<protein>
    <submittedName>
        <fullName evidence="1">Uncharacterized protein</fullName>
    </submittedName>
</protein>
<evidence type="ECO:0000313" key="1">
    <source>
        <dbReference type="EMBL" id="GAJ95491.1"/>
    </source>
</evidence>
<reference evidence="1 2" key="1">
    <citation type="submission" date="2014-05" db="EMBL/GenBank/DDBJ databases">
        <title>Whole genome shotgun sequence of Rhizobium rhizogenes NBRC 13257.</title>
        <authorList>
            <person name="Katano-Makiyama Y."/>
            <person name="Hosoyama A."/>
            <person name="Hashimoto M."/>
            <person name="Hosoyama Y."/>
            <person name="Noguchi M."/>
            <person name="Tsuchikane K."/>
            <person name="Kimura A."/>
            <person name="Ohji S."/>
            <person name="Ichikawa N."/>
            <person name="Yamazoe A."/>
            <person name="Fujita N."/>
        </authorList>
    </citation>
    <scope>NUCLEOTIDE SEQUENCE [LARGE SCALE GENOMIC DNA]</scope>
    <source>
        <strain evidence="1 2">NBRC 13257</strain>
    </source>
</reference>
<evidence type="ECO:0000313" key="2">
    <source>
        <dbReference type="Proteomes" id="UP000026941"/>
    </source>
</evidence>
<organism evidence="1 2">
    <name type="scientific">Rhizobium rhizogenes NBRC 13257</name>
    <dbReference type="NCBI Taxonomy" id="1220581"/>
    <lineage>
        <taxon>Bacteria</taxon>
        <taxon>Pseudomonadati</taxon>
        <taxon>Pseudomonadota</taxon>
        <taxon>Alphaproteobacteria</taxon>
        <taxon>Hyphomicrobiales</taxon>
        <taxon>Rhizobiaceae</taxon>
        <taxon>Rhizobium/Agrobacterium group</taxon>
        <taxon>Rhizobium</taxon>
    </lineage>
</organism>
<dbReference type="AlphaFoldDB" id="A0AA87Q4P9"/>